<dbReference type="EMBL" id="KB320826">
    <property type="protein sequence ID" value="ELW62343.1"/>
    <property type="molecule type" value="Genomic_DNA"/>
</dbReference>
<dbReference type="InParanoid" id="L9KI21"/>
<protein>
    <submittedName>
        <fullName evidence="2">Uncharacterized protein</fullName>
    </submittedName>
</protein>
<reference evidence="3" key="1">
    <citation type="submission" date="2012-07" db="EMBL/GenBank/DDBJ databases">
        <title>Genome of the Chinese tree shrew, a rising model animal genetically related to primates.</title>
        <authorList>
            <person name="Zhang G."/>
            <person name="Fan Y."/>
            <person name="Yao Y."/>
            <person name="Huang Z."/>
        </authorList>
    </citation>
    <scope>NUCLEOTIDE SEQUENCE [LARGE SCALE GENOMIC DNA]</scope>
</reference>
<name>L9KI21_TUPCH</name>
<reference evidence="3" key="2">
    <citation type="journal article" date="2013" name="Nat. Commun.">
        <title>Genome of the Chinese tree shrew.</title>
        <authorList>
            <person name="Fan Y."/>
            <person name="Huang Z.Y."/>
            <person name="Cao C.C."/>
            <person name="Chen C.S."/>
            <person name="Chen Y.X."/>
            <person name="Fan D.D."/>
            <person name="He J."/>
            <person name="Hou H.L."/>
            <person name="Hu L."/>
            <person name="Hu X.T."/>
            <person name="Jiang X.T."/>
            <person name="Lai R."/>
            <person name="Lang Y.S."/>
            <person name="Liang B."/>
            <person name="Liao S.G."/>
            <person name="Mu D."/>
            <person name="Ma Y.Y."/>
            <person name="Niu Y.Y."/>
            <person name="Sun X.Q."/>
            <person name="Xia J.Q."/>
            <person name="Xiao J."/>
            <person name="Xiong Z.Q."/>
            <person name="Xu L."/>
            <person name="Yang L."/>
            <person name="Zhang Y."/>
            <person name="Zhao W."/>
            <person name="Zhao X.D."/>
            <person name="Zheng Y.T."/>
            <person name="Zhou J.M."/>
            <person name="Zhu Y.B."/>
            <person name="Zhang G.J."/>
            <person name="Wang J."/>
            <person name="Yao Y.G."/>
        </authorList>
    </citation>
    <scope>NUCLEOTIDE SEQUENCE [LARGE SCALE GENOMIC DNA]</scope>
</reference>
<proteinExistence type="predicted"/>
<dbReference type="AlphaFoldDB" id="L9KI21"/>
<keyword evidence="3" id="KW-1185">Reference proteome</keyword>
<sequence>MDVDESPRAPAPAPEEAARSREGPRLRGHVRGAVLWGSSGHLSCHVPGTPDFFAALGSFPGLLYQRPSSRSALASAPPVCPQAAIPGSGRMSTLRHQHPTQEGVAGLPVGLLVRLHAPLQGHRRASPGRIVAFSPVAGGVLCESLSPNTRDEPCMPTAHLARAEAGSYGGEEGTPGRWAVSAGSRKACPLCVADLGATAERLTFTQRSWECVESGFGGVLRVCTALCANASSQHVPHELSPGDL</sequence>
<gene>
    <name evidence="2" type="ORF">TREES_T100021468</name>
</gene>
<evidence type="ECO:0000256" key="1">
    <source>
        <dbReference type="SAM" id="MobiDB-lite"/>
    </source>
</evidence>
<evidence type="ECO:0000313" key="3">
    <source>
        <dbReference type="Proteomes" id="UP000011518"/>
    </source>
</evidence>
<accession>L9KI21</accession>
<dbReference type="Proteomes" id="UP000011518">
    <property type="component" value="Unassembled WGS sequence"/>
</dbReference>
<feature type="compositionally biased region" description="Basic and acidic residues" evidence="1">
    <location>
        <begin position="16"/>
        <end position="25"/>
    </location>
</feature>
<evidence type="ECO:0000313" key="2">
    <source>
        <dbReference type="EMBL" id="ELW62343.1"/>
    </source>
</evidence>
<feature type="region of interest" description="Disordered" evidence="1">
    <location>
        <begin position="1"/>
        <end position="26"/>
    </location>
</feature>
<organism evidence="2 3">
    <name type="scientific">Tupaia chinensis</name>
    <name type="common">Chinese tree shrew</name>
    <name type="synonym">Tupaia belangeri chinensis</name>
    <dbReference type="NCBI Taxonomy" id="246437"/>
    <lineage>
        <taxon>Eukaryota</taxon>
        <taxon>Metazoa</taxon>
        <taxon>Chordata</taxon>
        <taxon>Craniata</taxon>
        <taxon>Vertebrata</taxon>
        <taxon>Euteleostomi</taxon>
        <taxon>Mammalia</taxon>
        <taxon>Eutheria</taxon>
        <taxon>Euarchontoglires</taxon>
        <taxon>Scandentia</taxon>
        <taxon>Tupaiidae</taxon>
        <taxon>Tupaia</taxon>
    </lineage>
</organism>